<dbReference type="GO" id="GO:0000978">
    <property type="term" value="F:RNA polymerase II cis-regulatory region sequence-specific DNA binding"/>
    <property type="evidence" value="ECO:0007669"/>
    <property type="project" value="TreeGrafter"/>
</dbReference>
<keyword evidence="7" id="KW-0472">Membrane</keyword>
<proteinExistence type="predicted"/>
<feature type="DNA-binding region" description="Homeobox" evidence="5">
    <location>
        <begin position="113"/>
        <end position="152"/>
    </location>
</feature>
<keyword evidence="4 5" id="KW-0539">Nucleus</keyword>
<dbReference type="WBParaSite" id="MhA1_Contig130.frz3.gene33">
    <property type="protein sequence ID" value="MhA1_Contig130.frz3.gene33"/>
    <property type="gene ID" value="MhA1_Contig130.frz3.gene33"/>
</dbReference>
<evidence type="ECO:0000313" key="10">
    <source>
        <dbReference type="WBParaSite" id="MhA1_Contig130.frz3.gene33"/>
    </source>
</evidence>
<dbReference type="SMART" id="SM00389">
    <property type="entry name" value="HOX"/>
    <property type="match status" value="1"/>
</dbReference>
<evidence type="ECO:0000313" key="9">
    <source>
        <dbReference type="Proteomes" id="UP000095281"/>
    </source>
</evidence>
<sequence>MSSPSLGFSVDSILAFNNNIKGEKTLKKQFKRKNSKRSTTNFDKAEDIFKEDEKQQITEQSISPSTSAQLCFSHWATTYLEQNNSPSTTNNNMQSTQTNVFDPLILQTHLRTAFSPQQLAHLEHAFKNNKYIVGSERKQLSKQLLLSETQVTLNSTLNIIHMRHILLILLASFIANWLSITYISA</sequence>
<dbReference type="PANTHER" id="PTHR24339">
    <property type="entry name" value="HOMEOBOX PROTEIN EMX-RELATED"/>
    <property type="match status" value="1"/>
</dbReference>
<dbReference type="Proteomes" id="UP000095281">
    <property type="component" value="Unplaced"/>
</dbReference>
<dbReference type="SUPFAM" id="SSF46689">
    <property type="entry name" value="Homeodomain-like"/>
    <property type="match status" value="1"/>
</dbReference>
<dbReference type="PANTHER" id="PTHR24339:SF28">
    <property type="entry name" value="E5-RELATED"/>
    <property type="match status" value="1"/>
</dbReference>
<dbReference type="Pfam" id="PF00046">
    <property type="entry name" value="Homeodomain"/>
    <property type="match status" value="1"/>
</dbReference>
<dbReference type="CDD" id="cd00086">
    <property type="entry name" value="homeodomain"/>
    <property type="match status" value="1"/>
</dbReference>
<dbReference type="InterPro" id="IPR050877">
    <property type="entry name" value="EMX-VAX-Noto_Homeobox_TFs"/>
</dbReference>
<reference evidence="10" key="1">
    <citation type="submission" date="2016-11" db="UniProtKB">
        <authorList>
            <consortium name="WormBaseParasite"/>
        </authorList>
    </citation>
    <scope>IDENTIFICATION</scope>
</reference>
<dbReference type="GO" id="GO:0005634">
    <property type="term" value="C:nucleus"/>
    <property type="evidence" value="ECO:0007669"/>
    <property type="project" value="UniProtKB-SubCell"/>
</dbReference>
<feature type="domain" description="Homeobox" evidence="8">
    <location>
        <begin position="111"/>
        <end position="151"/>
    </location>
</feature>
<dbReference type="Gene3D" id="1.10.10.60">
    <property type="entry name" value="Homeodomain-like"/>
    <property type="match status" value="1"/>
</dbReference>
<keyword evidence="7" id="KW-0812">Transmembrane</keyword>
<evidence type="ECO:0000256" key="3">
    <source>
        <dbReference type="ARBA" id="ARBA00023155"/>
    </source>
</evidence>
<organism evidence="9 10">
    <name type="scientific">Meloidogyne hapla</name>
    <name type="common">Root-knot nematode worm</name>
    <dbReference type="NCBI Taxonomy" id="6305"/>
    <lineage>
        <taxon>Eukaryota</taxon>
        <taxon>Metazoa</taxon>
        <taxon>Ecdysozoa</taxon>
        <taxon>Nematoda</taxon>
        <taxon>Chromadorea</taxon>
        <taxon>Rhabditida</taxon>
        <taxon>Tylenchina</taxon>
        <taxon>Tylenchomorpha</taxon>
        <taxon>Tylenchoidea</taxon>
        <taxon>Meloidogynidae</taxon>
        <taxon>Meloidogyninae</taxon>
        <taxon>Meloidogyne</taxon>
    </lineage>
</organism>
<evidence type="ECO:0000256" key="4">
    <source>
        <dbReference type="ARBA" id="ARBA00023242"/>
    </source>
</evidence>
<dbReference type="InterPro" id="IPR009057">
    <property type="entry name" value="Homeodomain-like_sf"/>
</dbReference>
<comment type="subcellular location">
    <subcellularLocation>
        <location evidence="1 5 6">Nucleus</location>
    </subcellularLocation>
</comment>
<evidence type="ECO:0000256" key="2">
    <source>
        <dbReference type="ARBA" id="ARBA00023125"/>
    </source>
</evidence>
<evidence type="ECO:0000256" key="6">
    <source>
        <dbReference type="RuleBase" id="RU000682"/>
    </source>
</evidence>
<protein>
    <submittedName>
        <fullName evidence="10">Homeobox domain-containing protein</fullName>
    </submittedName>
</protein>
<evidence type="ECO:0000259" key="8">
    <source>
        <dbReference type="PROSITE" id="PS50071"/>
    </source>
</evidence>
<dbReference type="PROSITE" id="PS50071">
    <property type="entry name" value="HOMEOBOX_2"/>
    <property type="match status" value="1"/>
</dbReference>
<name>A0A1I8B490_MELHA</name>
<feature type="transmembrane region" description="Helical" evidence="7">
    <location>
        <begin position="165"/>
        <end position="184"/>
    </location>
</feature>
<keyword evidence="7" id="KW-1133">Transmembrane helix</keyword>
<dbReference type="InterPro" id="IPR001356">
    <property type="entry name" value="HD"/>
</dbReference>
<dbReference type="GO" id="GO:0000981">
    <property type="term" value="F:DNA-binding transcription factor activity, RNA polymerase II-specific"/>
    <property type="evidence" value="ECO:0007669"/>
    <property type="project" value="TreeGrafter"/>
</dbReference>
<keyword evidence="2 5" id="KW-0238">DNA-binding</keyword>
<keyword evidence="3 5" id="KW-0371">Homeobox</keyword>
<evidence type="ECO:0000256" key="1">
    <source>
        <dbReference type="ARBA" id="ARBA00004123"/>
    </source>
</evidence>
<evidence type="ECO:0000256" key="7">
    <source>
        <dbReference type="SAM" id="Phobius"/>
    </source>
</evidence>
<dbReference type="AlphaFoldDB" id="A0A1I8B490"/>
<accession>A0A1I8B490</accession>
<keyword evidence="9" id="KW-1185">Reference proteome</keyword>
<evidence type="ECO:0000256" key="5">
    <source>
        <dbReference type="PROSITE-ProRule" id="PRU00108"/>
    </source>
</evidence>